<evidence type="ECO:0000313" key="3">
    <source>
        <dbReference type="EMBL" id="KAK7194785.1"/>
    </source>
</evidence>
<organism evidence="3 4">
    <name type="scientific">Novymonas esmeraldas</name>
    <dbReference type="NCBI Taxonomy" id="1808958"/>
    <lineage>
        <taxon>Eukaryota</taxon>
        <taxon>Discoba</taxon>
        <taxon>Euglenozoa</taxon>
        <taxon>Kinetoplastea</taxon>
        <taxon>Metakinetoplastina</taxon>
        <taxon>Trypanosomatida</taxon>
        <taxon>Trypanosomatidae</taxon>
        <taxon>Novymonas</taxon>
    </lineage>
</organism>
<dbReference type="InterPro" id="IPR021777">
    <property type="entry name" value="SANBR_BTB"/>
</dbReference>
<comment type="caution">
    <text evidence="3">The sequence shown here is derived from an EMBL/GenBank/DDBJ whole genome shotgun (WGS) entry which is preliminary data.</text>
</comment>
<dbReference type="Proteomes" id="UP001430356">
    <property type="component" value="Unassembled WGS sequence"/>
</dbReference>
<dbReference type="InterPro" id="IPR045902">
    <property type="entry name" value="SANBR-like"/>
</dbReference>
<feature type="domain" description="SANT and BTB" evidence="2">
    <location>
        <begin position="10"/>
        <end position="108"/>
    </location>
</feature>
<evidence type="ECO:0000256" key="1">
    <source>
        <dbReference type="SAM" id="MobiDB-lite"/>
    </source>
</evidence>
<gene>
    <name evidence="3" type="ORF">NESM_000398800</name>
</gene>
<dbReference type="Pfam" id="PF11822">
    <property type="entry name" value="BTB_SANBR"/>
    <property type="match status" value="1"/>
</dbReference>
<feature type="compositionally biased region" description="Gly residues" evidence="1">
    <location>
        <begin position="535"/>
        <end position="552"/>
    </location>
</feature>
<dbReference type="EMBL" id="JAECZO010000042">
    <property type="protein sequence ID" value="KAK7194785.1"/>
    <property type="molecule type" value="Genomic_DNA"/>
</dbReference>
<evidence type="ECO:0000259" key="2">
    <source>
        <dbReference type="Pfam" id="PF11822"/>
    </source>
</evidence>
<accession>A0AAW0EKY6</accession>
<keyword evidence="4" id="KW-1185">Reference proteome</keyword>
<dbReference type="PANTHER" id="PTHR20946">
    <property type="entry name" value="SANT AND BTB DOMAIN REGULATOR OF CLASS SWITCH RECOMBINATION"/>
    <property type="match status" value="1"/>
</dbReference>
<reference evidence="3 4" key="1">
    <citation type="journal article" date="2021" name="MBio">
        <title>A New Model Trypanosomatid, Novymonas esmeraldas: Genomic Perception of Its 'Candidatus Pandoraea novymonadis' Endosymbiont.</title>
        <authorList>
            <person name="Zakharova A."/>
            <person name="Saura A."/>
            <person name="Butenko A."/>
            <person name="Podesvova L."/>
            <person name="Warmusova S."/>
            <person name="Kostygov A.Y."/>
            <person name="Nenarokova A."/>
            <person name="Lukes J."/>
            <person name="Opperdoes F.R."/>
            <person name="Yurchenko V."/>
        </authorList>
    </citation>
    <scope>NUCLEOTIDE SEQUENCE [LARGE SCALE GENOMIC DNA]</scope>
    <source>
        <strain evidence="3 4">E262AT.01</strain>
    </source>
</reference>
<sequence>MATSASPAVVEIAVQDPVTHHERTFRCALNPLRAHMRYFEPHLQRQLDEPHTSPSSALTLRARCDHATFQWLVEWLGGKAPPLTNGNVVSVCLSSAFLQMQELTDSALLYLSAHLAEVVSSSFDLTSLPMHLVLRLSHMVRDTDLAAALLRLHEQRSASHPNRAFVASLLQHYVCHHVGVADCADAAAESAAAVPPAGASGSGSGSGNGALTLSSTSGLRWCRLCASLFDEAEMDRLCRASPHTSPACPAHTAAAAPPPSSSTGACTAAAMQPTVCIGPRGELFTTHAAARQAMPVELEAPPPLRSGTAVSRGPSAASPTELERWAWRVLGACRFVGCRRCSHLVALLDTPGHRCSELPPRYSSPDNAAEDINSLVRWFLYCAENGVYEREGGLTPMHYGGPASVLATEVVAVPTISAAADASRGRAAAAAAADGGATTAPAGLSLLDGVALWARRPFYTTEVMSEGIVDIDILNYVERQHRLDVESLQRRASATQVRVPMRLSVVPLAAGGPTAAATMASSSSSPRPASSLGDARGGSGGGRSRAGNGGGARAPRPRPNPPITPYGSLTSTSQR</sequence>
<evidence type="ECO:0000313" key="4">
    <source>
        <dbReference type="Proteomes" id="UP001430356"/>
    </source>
</evidence>
<dbReference type="PANTHER" id="PTHR20946:SF0">
    <property type="entry name" value="SANT AND BTB DOMAIN REGULATOR OF CLASS SWITCH RECOMBINATION"/>
    <property type="match status" value="1"/>
</dbReference>
<name>A0AAW0EKY6_9TRYP</name>
<feature type="compositionally biased region" description="Low complexity" evidence="1">
    <location>
        <begin position="515"/>
        <end position="531"/>
    </location>
</feature>
<feature type="region of interest" description="Disordered" evidence="1">
    <location>
        <begin position="515"/>
        <end position="575"/>
    </location>
</feature>
<protein>
    <recommendedName>
        <fullName evidence="2">SANT and BTB domain-containing protein</fullName>
    </recommendedName>
</protein>
<proteinExistence type="predicted"/>
<dbReference type="AlphaFoldDB" id="A0AAW0EKY6"/>